<sequence length="116" mass="13044">MSIHIYRNKNDYLVAELLSVVDKTANIQIHNIDQSLEARSVPIEELIPLCSGKDALPKGTKVLAMWFDDQSAAYCINYYDAELVYDYNPGASFSVQLKFGQANKNQIVDVRTVALM</sequence>
<dbReference type="EMBL" id="CAXDID020000341">
    <property type="protein sequence ID" value="CAL6079522.1"/>
    <property type="molecule type" value="Genomic_DNA"/>
</dbReference>
<name>A0AA86QLB8_9EUKA</name>
<protein>
    <submittedName>
        <fullName evidence="2">Hypothetical_protein</fullName>
    </submittedName>
</protein>
<organism evidence="1">
    <name type="scientific">Hexamita inflata</name>
    <dbReference type="NCBI Taxonomy" id="28002"/>
    <lineage>
        <taxon>Eukaryota</taxon>
        <taxon>Metamonada</taxon>
        <taxon>Diplomonadida</taxon>
        <taxon>Hexamitidae</taxon>
        <taxon>Hexamitinae</taxon>
        <taxon>Hexamita</taxon>
    </lineage>
</organism>
<evidence type="ECO:0000313" key="2">
    <source>
        <dbReference type="EMBL" id="CAL6079522.1"/>
    </source>
</evidence>
<reference evidence="2 3" key="2">
    <citation type="submission" date="2024-07" db="EMBL/GenBank/DDBJ databases">
        <authorList>
            <person name="Akdeniz Z."/>
        </authorList>
    </citation>
    <scope>NUCLEOTIDE SEQUENCE [LARGE SCALE GENOMIC DNA]</scope>
</reference>
<dbReference type="EMBL" id="CATOUU010000842">
    <property type="protein sequence ID" value="CAI9953855.1"/>
    <property type="molecule type" value="Genomic_DNA"/>
</dbReference>
<reference evidence="1" key="1">
    <citation type="submission" date="2023-06" db="EMBL/GenBank/DDBJ databases">
        <authorList>
            <person name="Kurt Z."/>
        </authorList>
    </citation>
    <scope>NUCLEOTIDE SEQUENCE</scope>
</reference>
<comment type="caution">
    <text evidence="1">The sequence shown here is derived from an EMBL/GenBank/DDBJ whole genome shotgun (WGS) entry which is preliminary data.</text>
</comment>
<accession>A0AA86QLB8</accession>
<gene>
    <name evidence="1" type="ORF">HINF_LOCUS41500</name>
    <name evidence="2" type="ORF">HINF_LOCUS59424</name>
</gene>
<evidence type="ECO:0000313" key="3">
    <source>
        <dbReference type="Proteomes" id="UP001642409"/>
    </source>
</evidence>
<keyword evidence="3" id="KW-1185">Reference proteome</keyword>
<proteinExistence type="predicted"/>
<dbReference type="Proteomes" id="UP001642409">
    <property type="component" value="Unassembled WGS sequence"/>
</dbReference>
<evidence type="ECO:0000313" key="1">
    <source>
        <dbReference type="EMBL" id="CAI9953855.1"/>
    </source>
</evidence>
<dbReference type="AlphaFoldDB" id="A0AA86QLB8"/>